<evidence type="ECO:0000313" key="3">
    <source>
        <dbReference type="EMBL" id="PKI74888.1"/>
    </source>
</evidence>
<evidence type="ECO:0000313" key="5">
    <source>
        <dbReference type="Proteomes" id="UP000233551"/>
    </source>
</evidence>
<dbReference type="AlphaFoldDB" id="A0A218XJJ4"/>
<organism evidence="2 4">
    <name type="scientific">Punica granatum</name>
    <name type="common">Pomegranate</name>
    <dbReference type="NCBI Taxonomy" id="22663"/>
    <lineage>
        <taxon>Eukaryota</taxon>
        <taxon>Viridiplantae</taxon>
        <taxon>Streptophyta</taxon>
        <taxon>Embryophyta</taxon>
        <taxon>Tracheophyta</taxon>
        <taxon>Spermatophyta</taxon>
        <taxon>Magnoliopsida</taxon>
        <taxon>eudicotyledons</taxon>
        <taxon>Gunneridae</taxon>
        <taxon>Pentapetalae</taxon>
        <taxon>rosids</taxon>
        <taxon>malvids</taxon>
        <taxon>Myrtales</taxon>
        <taxon>Lythraceae</taxon>
        <taxon>Punica</taxon>
    </lineage>
</organism>
<dbReference type="EMBL" id="MTKT01001287">
    <property type="protein sequence ID" value="OWM84869.1"/>
    <property type="molecule type" value="Genomic_DNA"/>
</dbReference>
<evidence type="ECO:0000313" key="2">
    <source>
        <dbReference type="EMBL" id="OWM84869.1"/>
    </source>
</evidence>
<feature type="compositionally biased region" description="Basic and acidic residues" evidence="1">
    <location>
        <begin position="61"/>
        <end position="75"/>
    </location>
</feature>
<reference evidence="3 5" key="3">
    <citation type="submission" date="2017-11" db="EMBL/GenBank/DDBJ databases">
        <title>De-novo sequencing of pomegranate (Punica granatum L.) genome.</title>
        <authorList>
            <person name="Akparov Z."/>
            <person name="Amiraslanov A."/>
            <person name="Hajiyeva S."/>
            <person name="Abbasov M."/>
            <person name="Kaur K."/>
            <person name="Hamwieh A."/>
            <person name="Solovyev V."/>
            <person name="Salamov A."/>
            <person name="Braich B."/>
            <person name="Kosarev P."/>
            <person name="Mahmoud A."/>
            <person name="Hajiyev E."/>
            <person name="Babayeva S."/>
            <person name="Izzatullayeva V."/>
            <person name="Mammadov A."/>
            <person name="Mammadov A."/>
            <person name="Sharifova S."/>
            <person name="Ojaghi J."/>
            <person name="Eynullazada K."/>
            <person name="Bayramov B."/>
            <person name="Abdulazimova A."/>
            <person name="Shahmuradov I."/>
        </authorList>
    </citation>
    <scope>NUCLEOTIDE SEQUENCE [LARGE SCALE GENOMIC DNA]</scope>
    <source>
        <strain evidence="3">AG2017</strain>
        <strain evidence="5">cv. AG2017</strain>
        <tissue evidence="3">Leaf</tissue>
    </source>
</reference>
<feature type="region of interest" description="Disordered" evidence="1">
    <location>
        <begin position="56"/>
        <end position="75"/>
    </location>
</feature>
<comment type="caution">
    <text evidence="2">The sequence shown here is derived from an EMBL/GenBank/DDBJ whole genome shotgun (WGS) entry which is preliminary data.</text>
</comment>
<name>A0A218XJJ4_PUNGR</name>
<evidence type="ECO:0000313" key="4">
    <source>
        <dbReference type="Proteomes" id="UP000197138"/>
    </source>
</evidence>
<gene>
    <name evidence="2" type="ORF">CDL15_Pgr027656</name>
    <name evidence="3" type="ORF">CRG98_004660</name>
</gene>
<keyword evidence="5" id="KW-1185">Reference proteome</keyword>
<reference evidence="4" key="1">
    <citation type="journal article" date="2017" name="Plant J.">
        <title>The pomegranate (Punica granatum L.) genome and the genomics of punicalagin biosynthesis.</title>
        <authorList>
            <person name="Qin G."/>
            <person name="Xu C."/>
            <person name="Ming R."/>
            <person name="Tang H."/>
            <person name="Guyot R."/>
            <person name="Kramer E.M."/>
            <person name="Hu Y."/>
            <person name="Yi X."/>
            <person name="Qi Y."/>
            <person name="Xu X."/>
            <person name="Gao Z."/>
            <person name="Pan H."/>
            <person name="Jian J."/>
            <person name="Tian Y."/>
            <person name="Yue Z."/>
            <person name="Xu Y."/>
        </authorList>
    </citation>
    <scope>NUCLEOTIDE SEQUENCE [LARGE SCALE GENOMIC DNA]</scope>
    <source>
        <strain evidence="4">cv. Dabenzi</strain>
    </source>
</reference>
<dbReference type="Proteomes" id="UP000233551">
    <property type="component" value="Unassembled WGS sequence"/>
</dbReference>
<dbReference type="Proteomes" id="UP000197138">
    <property type="component" value="Unassembled WGS sequence"/>
</dbReference>
<sequence length="118" mass="12659">MQASKHWAKARIGIGCTCHVSGRGAPVQPSCVCQPGPTATRRISVASEIVISGSWPGVGRGEPKGTKRAEEEYKKRPGPPWVIQFQAAVRASASPRGLIPCRIKILPRPSFSPVQFNS</sequence>
<accession>A0A218XJJ4</accession>
<evidence type="ECO:0000256" key="1">
    <source>
        <dbReference type="SAM" id="MobiDB-lite"/>
    </source>
</evidence>
<reference evidence="2" key="2">
    <citation type="submission" date="2017-06" db="EMBL/GenBank/DDBJ databases">
        <title>The pomegranate genome and the genomics of punicalagin biosynthesis.</title>
        <authorList>
            <person name="Xu C."/>
        </authorList>
    </citation>
    <scope>NUCLEOTIDE SEQUENCE [LARGE SCALE GENOMIC DNA]</scope>
    <source>
        <tissue evidence="2">Fresh leaf</tissue>
    </source>
</reference>
<dbReference type="EMBL" id="PGOL01000189">
    <property type="protein sequence ID" value="PKI74888.1"/>
    <property type="molecule type" value="Genomic_DNA"/>
</dbReference>
<protein>
    <submittedName>
        <fullName evidence="2">Uncharacterized protein</fullName>
    </submittedName>
</protein>
<proteinExistence type="predicted"/>